<dbReference type="InterPro" id="IPR001763">
    <property type="entry name" value="Rhodanese-like_dom"/>
</dbReference>
<accession>A0ABW3SV29</accession>
<feature type="domain" description="Rhodanese" evidence="3">
    <location>
        <begin position="165"/>
        <end position="278"/>
    </location>
</feature>
<reference evidence="5" key="1">
    <citation type="journal article" date="2019" name="Int. J. Syst. Evol. Microbiol.">
        <title>The Global Catalogue of Microorganisms (GCM) 10K type strain sequencing project: providing services to taxonomists for standard genome sequencing and annotation.</title>
        <authorList>
            <consortium name="The Broad Institute Genomics Platform"/>
            <consortium name="The Broad Institute Genome Sequencing Center for Infectious Disease"/>
            <person name="Wu L."/>
            <person name="Ma J."/>
        </authorList>
    </citation>
    <scope>NUCLEOTIDE SEQUENCE [LARGE SCALE GENOMIC DNA]</scope>
    <source>
        <strain evidence="5">JCM 31319</strain>
    </source>
</reference>
<dbReference type="PROSITE" id="PS50206">
    <property type="entry name" value="RHODANESE_3"/>
    <property type="match status" value="2"/>
</dbReference>
<dbReference type="EMBL" id="JBHTLD010000249">
    <property type="protein sequence ID" value="MFD1188312.1"/>
    <property type="molecule type" value="Genomic_DNA"/>
</dbReference>
<comment type="caution">
    <text evidence="4">The sequence shown here is derived from an EMBL/GenBank/DDBJ whole genome shotgun (WGS) entry which is preliminary data.</text>
</comment>
<evidence type="ECO:0000313" key="4">
    <source>
        <dbReference type="EMBL" id="MFD1188312.1"/>
    </source>
</evidence>
<proteinExistence type="predicted"/>
<dbReference type="PANTHER" id="PTHR11364:SF27">
    <property type="entry name" value="SULFURTRANSFERASE"/>
    <property type="match status" value="1"/>
</dbReference>
<dbReference type="Pfam" id="PF00581">
    <property type="entry name" value="Rhodanese"/>
    <property type="match status" value="2"/>
</dbReference>
<dbReference type="Proteomes" id="UP001597094">
    <property type="component" value="Unassembled WGS sequence"/>
</dbReference>
<dbReference type="CDD" id="cd01449">
    <property type="entry name" value="TST_Repeat_2"/>
    <property type="match status" value="1"/>
</dbReference>
<name>A0ABW3SV29_9BACT</name>
<dbReference type="EC" id="2.8.1.-" evidence="4"/>
<keyword evidence="5" id="KW-1185">Reference proteome</keyword>
<protein>
    <submittedName>
        <fullName evidence="4">Sulfurtransferase</fullName>
        <ecNumber evidence="4">2.8.1.-</ecNumber>
    </submittedName>
</protein>
<evidence type="ECO:0000256" key="2">
    <source>
        <dbReference type="ARBA" id="ARBA00022737"/>
    </source>
</evidence>
<evidence type="ECO:0000259" key="3">
    <source>
        <dbReference type="PROSITE" id="PS50206"/>
    </source>
</evidence>
<dbReference type="CDD" id="cd01448">
    <property type="entry name" value="TST_Repeat_1"/>
    <property type="match status" value="1"/>
</dbReference>
<dbReference type="PANTHER" id="PTHR11364">
    <property type="entry name" value="THIOSULFATE SULFERTANSFERASE"/>
    <property type="match status" value="1"/>
</dbReference>
<dbReference type="InterPro" id="IPR036873">
    <property type="entry name" value="Rhodanese-like_dom_sf"/>
</dbReference>
<dbReference type="InterPro" id="IPR045078">
    <property type="entry name" value="TST/MPST-like"/>
</dbReference>
<evidence type="ECO:0000313" key="5">
    <source>
        <dbReference type="Proteomes" id="UP001597094"/>
    </source>
</evidence>
<dbReference type="GO" id="GO:0016740">
    <property type="term" value="F:transferase activity"/>
    <property type="evidence" value="ECO:0007669"/>
    <property type="project" value="UniProtKB-KW"/>
</dbReference>
<organism evidence="4 5">
    <name type="scientific">Pontibacter rugosus</name>
    <dbReference type="NCBI Taxonomy" id="1745966"/>
    <lineage>
        <taxon>Bacteria</taxon>
        <taxon>Pseudomonadati</taxon>
        <taxon>Bacteroidota</taxon>
        <taxon>Cytophagia</taxon>
        <taxon>Cytophagales</taxon>
        <taxon>Hymenobacteraceae</taxon>
        <taxon>Pontibacter</taxon>
    </lineage>
</organism>
<sequence length="280" mass="30154">MKPIIKPQELICLLQQQKDVVLIDARTGPGARQKYEAEHLAGALYVDLEKDLAHKRSDPSDGGRHPLPTIASFAQLLGILGIHPESHVVVYDDKNGANAAARFWWMLRAIGHSNVQVLEGGYIAAHAADVPVSSGAETAAAVAPYSYSNWKLPTASITKVAEALQEQSQLVIDVRDPERFRGETEPIDLVAGHIPGAINVPFNSNLDSSGSFLAPEVLHAKYKELLGNRIAEDIVVHCGSGVTACHTLLAMNYAGLGIPQLYVGSWSEWSRSGRPIATEG</sequence>
<keyword evidence="2" id="KW-0677">Repeat</keyword>
<dbReference type="SUPFAM" id="SSF52821">
    <property type="entry name" value="Rhodanese/Cell cycle control phosphatase"/>
    <property type="match status" value="2"/>
</dbReference>
<dbReference type="RefSeq" id="WP_377531701.1">
    <property type="nucleotide sequence ID" value="NZ_JBHTLD010000249.1"/>
</dbReference>
<feature type="domain" description="Rhodanese" evidence="3">
    <location>
        <begin position="16"/>
        <end position="134"/>
    </location>
</feature>
<evidence type="ECO:0000256" key="1">
    <source>
        <dbReference type="ARBA" id="ARBA00022679"/>
    </source>
</evidence>
<gene>
    <name evidence="4" type="ORF">ACFQ2O_19025</name>
</gene>
<keyword evidence="1 4" id="KW-0808">Transferase</keyword>
<dbReference type="SMART" id="SM00450">
    <property type="entry name" value="RHOD"/>
    <property type="match status" value="2"/>
</dbReference>
<dbReference type="Gene3D" id="3.40.250.10">
    <property type="entry name" value="Rhodanese-like domain"/>
    <property type="match status" value="2"/>
</dbReference>